<evidence type="ECO:0000256" key="9">
    <source>
        <dbReference type="ARBA" id="ARBA00023136"/>
    </source>
</evidence>
<dbReference type="GO" id="GO:0008234">
    <property type="term" value="F:cysteine-type peptidase activity"/>
    <property type="evidence" value="ECO:0007669"/>
    <property type="project" value="UniProtKB-KW"/>
</dbReference>
<feature type="transmembrane region" description="Helical" evidence="10">
    <location>
        <begin position="104"/>
        <end position="127"/>
    </location>
</feature>
<evidence type="ECO:0000259" key="12">
    <source>
        <dbReference type="PROSITE" id="PS50929"/>
    </source>
</evidence>
<dbReference type="GO" id="GO:0005886">
    <property type="term" value="C:plasma membrane"/>
    <property type="evidence" value="ECO:0007669"/>
    <property type="project" value="UniProtKB-SubCell"/>
</dbReference>
<dbReference type="Gene3D" id="1.20.1560.10">
    <property type="entry name" value="ABC transporter type 1, transmembrane domain"/>
    <property type="match status" value="1"/>
</dbReference>
<sequence>MVLVLVGTGLQLINPQIVRLFINSTSEKRSISALIVIALVYIVVAIAAQGTSLAATYLGEKVAWKSTNALRTDLAAHALRLDMTFHHQQTPGVMIERIDGDVSVLANFFSHFGVKVVSNFLLLLGMLALLFQINWMMGAAFTVFTVIAMLVLKRMRNYAVPRWGDTRQSSASLFGFLEERLAGTEDVRSNGATQYVMRRLFELSRTKLWTDKKAYFASGVTWNTTILIFAIGTGMAWSFGAYLFWKGSISLGTAFLIYMYVNMLRTPVEQIAQQFQDLQKAQACIQRTQQFLSIDSKLVDGPGKELPKSALAVEFDNVRFGYKEDEIVLKGINFCLESGQKLGLLGRTGSGKSTIAQLLFRFYDVQQGSVRLGGVDAKLATIEQWRSRLAIVTQEVQLFSGTIRDNLTFFNPAISDAKILDAFERLGLLEWLNSLENGLDTQLGAGGEGLSAGQGQLLAFARIYLRDPGLVIFDEASSRLDPATERLLSQAVERLLENRTGIIIAHRLQTIQRVDHVMILDQGKIIEYGKREELKRSDTSRYAQLLRHGMEALLA</sequence>
<accession>A0A9X2AFR7</accession>
<dbReference type="FunFam" id="3.40.50.300:FF:000299">
    <property type="entry name" value="ABC transporter ATP-binding protein/permease"/>
    <property type="match status" value="1"/>
</dbReference>
<dbReference type="InterPro" id="IPR036640">
    <property type="entry name" value="ABC1_TM_sf"/>
</dbReference>
<dbReference type="Pfam" id="PF00664">
    <property type="entry name" value="ABC_membrane"/>
    <property type="match status" value="1"/>
</dbReference>
<dbReference type="PROSITE" id="PS50893">
    <property type="entry name" value="ABC_TRANSPORTER_2"/>
    <property type="match status" value="1"/>
</dbReference>
<dbReference type="SUPFAM" id="SSF90123">
    <property type="entry name" value="ABC transporter transmembrane region"/>
    <property type="match status" value="1"/>
</dbReference>
<dbReference type="InterPro" id="IPR003593">
    <property type="entry name" value="AAA+_ATPase"/>
</dbReference>
<evidence type="ECO:0000256" key="7">
    <source>
        <dbReference type="ARBA" id="ARBA00022840"/>
    </source>
</evidence>
<name>A0A9X2AFR7_9BACL</name>
<evidence type="ECO:0000313" key="14">
    <source>
        <dbReference type="Proteomes" id="UP001139263"/>
    </source>
</evidence>
<feature type="transmembrane region" description="Helical" evidence="10">
    <location>
        <begin position="31"/>
        <end position="58"/>
    </location>
</feature>
<dbReference type="PANTHER" id="PTHR43394:SF1">
    <property type="entry name" value="ATP-BINDING CASSETTE SUB-FAMILY B MEMBER 10, MITOCHONDRIAL"/>
    <property type="match status" value="1"/>
</dbReference>
<proteinExistence type="predicted"/>
<evidence type="ECO:0000313" key="13">
    <source>
        <dbReference type="EMBL" id="MCI0184737.1"/>
    </source>
</evidence>
<gene>
    <name evidence="13" type="ORF">MM817_03034</name>
</gene>
<evidence type="ECO:0000256" key="3">
    <source>
        <dbReference type="ARBA" id="ARBA00022475"/>
    </source>
</evidence>
<keyword evidence="6" id="KW-0378">Hydrolase</keyword>
<keyword evidence="7 13" id="KW-0067">ATP-binding</keyword>
<keyword evidence="6" id="KW-0645">Protease</keyword>
<protein>
    <submittedName>
        <fullName evidence="13">ABC transporter ATP-binding protein</fullName>
    </submittedName>
</protein>
<dbReference type="Gene3D" id="3.40.50.300">
    <property type="entry name" value="P-loop containing nucleotide triphosphate hydrolases"/>
    <property type="match status" value="1"/>
</dbReference>
<dbReference type="Proteomes" id="UP001139263">
    <property type="component" value="Unassembled WGS sequence"/>
</dbReference>
<dbReference type="EMBL" id="JALBUF010000023">
    <property type="protein sequence ID" value="MCI0184737.1"/>
    <property type="molecule type" value="Genomic_DNA"/>
</dbReference>
<comment type="subcellular location">
    <subcellularLocation>
        <location evidence="1">Cell membrane</location>
        <topology evidence="1">Multi-pass membrane protein</topology>
    </subcellularLocation>
</comment>
<organism evidence="13 14">
    <name type="scientific">Sulfoacidibacillus ferrooxidans</name>
    <dbReference type="NCBI Taxonomy" id="2005001"/>
    <lineage>
        <taxon>Bacteria</taxon>
        <taxon>Bacillati</taxon>
        <taxon>Bacillota</taxon>
        <taxon>Bacilli</taxon>
        <taxon>Bacillales</taxon>
        <taxon>Alicyclobacillaceae</taxon>
        <taxon>Sulfoacidibacillus</taxon>
    </lineage>
</organism>
<evidence type="ECO:0000256" key="8">
    <source>
        <dbReference type="ARBA" id="ARBA00022989"/>
    </source>
</evidence>
<comment type="caution">
    <text evidence="13">The sequence shown here is derived from an EMBL/GenBank/DDBJ whole genome shotgun (WGS) entry which is preliminary data.</text>
</comment>
<dbReference type="InterPro" id="IPR027417">
    <property type="entry name" value="P-loop_NTPase"/>
</dbReference>
<feature type="domain" description="ABC transporter" evidence="11">
    <location>
        <begin position="313"/>
        <end position="547"/>
    </location>
</feature>
<evidence type="ECO:0000256" key="1">
    <source>
        <dbReference type="ARBA" id="ARBA00004651"/>
    </source>
</evidence>
<dbReference type="SUPFAM" id="SSF52540">
    <property type="entry name" value="P-loop containing nucleoside triphosphate hydrolases"/>
    <property type="match status" value="1"/>
</dbReference>
<dbReference type="PANTHER" id="PTHR43394">
    <property type="entry name" value="ATP-DEPENDENT PERMEASE MDL1, MITOCHONDRIAL"/>
    <property type="match status" value="1"/>
</dbReference>
<evidence type="ECO:0000256" key="2">
    <source>
        <dbReference type="ARBA" id="ARBA00022448"/>
    </source>
</evidence>
<keyword evidence="8 10" id="KW-1133">Transmembrane helix</keyword>
<dbReference type="InterPro" id="IPR039421">
    <property type="entry name" value="Type_1_exporter"/>
</dbReference>
<feature type="domain" description="ABC transmembrane type-1" evidence="12">
    <location>
        <begin position="1"/>
        <end position="280"/>
    </location>
</feature>
<feature type="transmembrane region" description="Helical" evidence="10">
    <location>
        <begin position="243"/>
        <end position="261"/>
    </location>
</feature>
<feature type="transmembrane region" description="Helical" evidence="10">
    <location>
        <begin position="133"/>
        <end position="152"/>
    </location>
</feature>
<keyword evidence="9 10" id="KW-0472">Membrane</keyword>
<dbReference type="GO" id="GO:0016887">
    <property type="term" value="F:ATP hydrolysis activity"/>
    <property type="evidence" value="ECO:0007669"/>
    <property type="project" value="InterPro"/>
</dbReference>
<evidence type="ECO:0000259" key="11">
    <source>
        <dbReference type="PROSITE" id="PS50893"/>
    </source>
</evidence>
<keyword evidence="6" id="KW-0788">Thiol protease</keyword>
<evidence type="ECO:0000256" key="10">
    <source>
        <dbReference type="SAM" id="Phobius"/>
    </source>
</evidence>
<reference evidence="13" key="1">
    <citation type="submission" date="2022-03" db="EMBL/GenBank/DDBJ databases">
        <title>Draft Genome Sequence of Firmicute Strain S0AB, a Heterotrophic Iron/Sulfur-Oxidizing Extreme Acidophile.</title>
        <authorList>
            <person name="Vergara E."/>
            <person name="Pakostova E."/>
            <person name="Johnson D.B."/>
            <person name="Holmes D.S."/>
        </authorList>
    </citation>
    <scope>NUCLEOTIDE SEQUENCE</scope>
    <source>
        <strain evidence="13">S0AB</strain>
    </source>
</reference>
<dbReference type="Pfam" id="PF00005">
    <property type="entry name" value="ABC_tran"/>
    <property type="match status" value="1"/>
</dbReference>
<dbReference type="GO" id="GO:0005524">
    <property type="term" value="F:ATP binding"/>
    <property type="evidence" value="ECO:0007669"/>
    <property type="project" value="UniProtKB-KW"/>
</dbReference>
<dbReference type="InterPro" id="IPR003439">
    <property type="entry name" value="ABC_transporter-like_ATP-bd"/>
</dbReference>
<keyword evidence="5" id="KW-0547">Nucleotide-binding</keyword>
<keyword evidence="14" id="KW-1185">Reference proteome</keyword>
<dbReference type="InterPro" id="IPR011527">
    <property type="entry name" value="ABC1_TM_dom"/>
</dbReference>
<dbReference type="AlphaFoldDB" id="A0A9X2AFR7"/>
<keyword evidence="2" id="KW-0813">Transport</keyword>
<evidence type="ECO:0000256" key="5">
    <source>
        <dbReference type="ARBA" id="ARBA00022741"/>
    </source>
</evidence>
<evidence type="ECO:0000256" key="4">
    <source>
        <dbReference type="ARBA" id="ARBA00022692"/>
    </source>
</evidence>
<dbReference type="GO" id="GO:0015421">
    <property type="term" value="F:ABC-type oligopeptide transporter activity"/>
    <property type="evidence" value="ECO:0007669"/>
    <property type="project" value="TreeGrafter"/>
</dbReference>
<evidence type="ECO:0000256" key="6">
    <source>
        <dbReference type="ARBA" id="ARBA00022807"/>
    </source>
</evidence>
<keyword evidence="4 10" id="KW-0812">Transmembrane</keyword>
<dbReference type="CDD" id="cd07346">
    <property type="entry name" value="ABC_6TM_exporters"/>
    <property type="match status" value="1"/>
</dbReference>
<keyword evidence="3" id="KW-1003">Cell membrane</keyword>
<dbReference type="PROSITE" id="PS50929">
    <property type="entry name" value="ABC_TM1F"/>
    <property type="match status" value="1"/>
</dbReference>
<feature type="transmembrane region" description="Helical" evidence="10">
    <location>
        <begin position="214"/>
        <end position="237"/>
    </location>
</feature>
<dbReference type="SMART" id="SM00382">
    <property type="entry name" value="AAA"/>
    <property type="match status" value="1"/>
</dbReference>